<gene>
    <name evidence="4" type="ORF">CLV97_13616</name>
</gene>
<evidence type="ECO:0000256" key="2">
    <source>
        <dbReference type="ARBA" id="ARBA00023002"/>
    </source>
</evidence>
<name>A0A2T0LAK7_9BACL</name>
<comment type="catalytic activity">
    <reaction evidence="3">
        <text>(R)-mevalonate + 2 NAD(+) + CoA = (3S)-3-hydroxy-3-methylglutaryl-CoA + 2 NADH + 2 H(+)</text>
        <dbReference type="Rhea" id="RHEA:14833"/>
        <dbReference type="ChEBI" id="CHEBI:15378"/>
        <dbReference type="ChEBI" id="CHEBI:36464"/>
        <dbReference type="ChEBI" id="CHEBI:43074"/>
        <dbReference type="ChEBI" id="CHEBI:57287"/>
        <dbReference type="ChEBI" id="CHEBI:57540"/>
        <dbReference type="ChEBI" id="CHEBI:57945"/>
        <dbReference type="EC" id="1.1.1.88"/>
    </reaction>
</comment>
<dbReference type="PROSITE" id="PS50065">
    <property type="entry name" value="HMG_COA_REDUCTASE_4"/>
    <property type="match status" value="1"/>
</dbReference>
<dbReference type="GO" id="GO:0140643">
    <property type="term" value="F:hydroxymethylglutaryl-CoA reductase (NADH) activity"/>
    <property type="evidence" value="ECO:0007669"/>
    <property type="project" value="UniProtKB-EC"/>
</dbReference>
<accession>A0A2T0LAK7</accession>
<dbReference type="InterPro" id="IPR023076">
    <property type="entry name" value="HMG_CoA_Rdtase_CS"/>
</dbReference>
<dbReference type="Gene3D" id="3.90.770.10">
    <property type="entry name" value="3-hydroxy-3-methylglutaryl-coenzyme A Reductase, Chain A, domain 2"/>
    <property type="match status" value="2"/>
</dbReference>
<reference evidence="4 5" key="1">
    <citation type="submission" date="2018-03" db="EMBL/GenBank/DDBJ databases">
        <title>Genomic Encyclopedia of Archaeal and Bacterial Type Strains, Phase II (KMG-II): from individual species to whole genera.</title>
        <authorList>
            <person name="Goeker M."/>
        </authorList>
    </citation>
    <scope>NUCLEOTIDE SEQUENCE [LARGE SCALE GENOMIC DNA]</scope>
    <source>
        <strain evidence="4 5">DSM 44946</strain>
    </source>
</reference>
<dbReference type="EMBL" id="PVNE01000036">
    <property type="protein sequence ID" value="PRX38807.1"/>
    <property type="molecule type" value="Genomic_DNA"/>
</dbReference>
<dbReference type="InterPro" id="IPR004553">
    <property type="entry name" value="HMG_CoA_Rdtase_bac-typ"/>
</dbReference>
<dbReference type="Gene3D" id="1.10.8.660">
    <property type="match status" value="1"/>
</dbReference>
<keyword evidence="2 3" id="KW-0560">Oxidoreductase</keyword>
<dbReference type="InterPro" id="IPR023074">
    <property type="entry name" value="HMG_CoA_Rdtase_cat_sf"/>
</dbReference>
<keyword evidence="3" id="KW-0520">NAD</keyword>
<dbReference type="SUPFAM" id="SSF56542">
    <property type="entry name" value="Substrate-binding domain of HMG-CoA reductase"/>
    <property type="match status" value="1"/>
</dbReference>
<organism evidence="4 5">
    <name type="scientific">Planifilum fimeticola</name>
    <dbReference type="NCBI Taxonomy" id="201975"/>
    <lineage>
        <taxon>Bacteria</taxon>
        <taxon>Bacillati</taxon>
        <taxon>Bacillota</taxon>
        <taxon>Bacilli</taxon>
        <taxon>Bacillales</taxon>
        <taxon>Thermoactinomycetaceae</taxon>
        <taxon>Planifilum</taxon>
    </lineage>
</organism>
<dbReference type="PRINTS" id="PR00071">
    <property type="entry name" value="HMGCOARDTASE"/>
</dbReference>
<dbReference type="EC" id="1.1.1.88" evidence="3"/>
<dbReference type="InterPro" id="IPR009023">
    <property type="entry name" value="HMG_CoA_Rdtase_NAD(P)-bd_sf"/>
</dbReference>
<evidence type="ECO:0000256" key="1">
    <source>
        <dbReference type="ARBA" id="ARBA00007661"/>
    </source>
</evidence>
<dbReference type="PANTHER" id="PTHR10572:SF24">
    <property type="entry name" value="3-HYDROXY-3-METHYLGLUTARYL-COENZYME A REDUCTASE"/>
    <property type="match status" value="1"/>
</dbReference>
<dbReference type="OrthoDB" id="9764892at2"/>
<dbReference type="GO" id="GO:0004420">
    <property type="term" value="F:hydroxymethylglutaryl-CoA reductase (NADPH) activity"/>
    <property type="evidence" value="ECO:0007669"/>
    <property type="project" value="InterPro"/>
</dbReference>
<evidence type="ECO:0000256" key="3">
    <source>
        <dbReference type="RuleBase" id="RU361219"/>
    </source>
</evidence>
<dbReference type="PROSITE" id="PS00318">
    <property type="entry name" value="HMG_COA_REDUCTASE_2"/>
    <property type="match status" value="1"/>
</dbReference>
<dbReference type="InterPro" id="IPR009029">
    <property type="entry name" value="HMG_CoA_Rdtase_sub-bd_dom_sf"/>
</dbReference>
<evidence type="ECO:0000313" key="4">
    <source>
        <dbReference type="EMBL" id="PRX38807.1"/>
    </source>
</evidence>
<dbReference type="GO" id="GO:0015936">
    <property type="term" value="P:coenzyme A metabolic process"/>
    <property type="evidence" value="ECO:0007669"/>
    <property type="project" value="InterPro"/>
</dbReference>
<sequence>MGTRFKGFYRLSPEERLDNVAEHSGLSGEEKAIIRGEKGFSVQTADQMVENVIGYMPIPLGVAANFKVDGRDIFVPMATEEPSVIAAASNAARLAYDTGGFTTSFSGPIMIGQVHVTQLSHPYAAMAKIYENKEAILNKCNQQDPTLISLGGGALDLEVRVVKTLSEKVLVIHLFVDTRDAMGANAVNTMNEAVAPLIEKITGGKVVLRILSNLADKRIARARAVFESPFGNDKEMLHRFISAYELAAADPYRAATHNKGIMNGVSAVVLATGNDTRAVEAGAHAYAARFGRYTTLTHYELGENRTIIGTIELPLAVGLVGGATKSHPVARTAIKMLGVKTSRELAGIIAAVGLAQNFAALRALASEGIQKGHMKLHAKNMAIQAGAKGHEIGRVVEWVVKEGRFRFDDIKRYLEKIREE</sequence>
<dbReference type="SUPFAM" id="SSF55035">
    <property type="entry name" value="NAD-binding domain of HMG-CoA reductase"/>
    <property type="match status" value="1"/>
</dbReference>
<dbReference type="PANTHER" id="PTHR10572">
    <property type="entry name" value="3-HYDROXY-3-METHYLGLUTARYL-COENZYME A REDUCTASE"/>
    <property type="match status" value="1"/>
</dbReference>
<comment type="caution">
    <text evidence="4">The sequence shown here is derived from an EMBL/GenBank/DDBJ whole genome shotgun (WGS) entry which is preliminary data.</text>
</comment>
<comment type="pathway">
    <text evidence="3">Metabolic intermediate metabolism; (R)-mevalonate degradation; (S)-3-hydroxy-3-methylglutaryl-CoA from (R)-mevalonate: step 1/1.</text>
</comment>
<dbReference type="Pfam" id="PF00368">
    <property type="entry name" value="HMG-CoA_red"/>
    <property type="match status" value="1"/>
</dbReference>
<dbReference type="RefSeq" id="WP_106346600.1">
    <property type="nucleotide sequence ID" value="NZ_PVNE01000036.1"/>
</dbReference>
<keyword evidence="5" id="KW-1185">Reference proteome</keyword>
<dbReference type="NCBIfam" id="TIGR00532">
    <property type="entry name" value="HMG_CoA_R_NAD"/>
    <property type="match status" value="1"/>
</dbReference>
<dbReference type="AlphaFoldDB" id="A0A2T0LAK7"/>
<dbReference type="PROSITE" id="PS00066">
    <property type="entry name" value="HMG_COA_REDUCTASE_1"/>
    <property type="match status" value="1"/>
</dbReference>
<comment type="similarity">
    <text evidence="1 3">Belongs to the HMG-CoA reductase family.</text>
</comment>
<dbReference type="CDD" id="cd00644">
    <property type="entry name" value="HMG-CoA_reductase_classII"/>
    <property type="match status" value="1"/>
</dbReference>
<protein>
    <recommendedName>
        <fullName evidence="3">3-hydroxy-3-methylglutaryl coenzyme A reductase</fullName>
        <shortName evidence="3">HMG-CoA reductase</shortName>
        <ecNumber evidence="3">1.1.1.88</ecNumber>
    </recommendedName>
</protein>
<dbReference type="PROSITE" id="PS01192">
    <property type="entry name" value="HMG_COA_REDUCTASE_3"/>
    <property type="match status" value="1"/>
</dbReference>
<dbReference type="UniPathway" id="UPA00257">
    <property type="reaction ID" value="UER00367"/>
</dbReference>
<dbReference type="Proteomes" id="UP000237797">
    <property type="component" value="Unassembled WGS sequence"/>
</dbReference>
<proteinExistence type="inferred from homology"/>
<dbReference type="InterPro" id="IPR002202">
    <property type="entry name" value="HMG_CoA_Rdtase"/>
</dbReference>
<evidence type="ECO:0000313" key="5">
    <source>
        <dbReference type="Proteomes" id="UP000237797"/>
    </source>
</evidence>